<gene>
    <name evidence="3" type="ORF">AGR4C_pc30133</name>
</gene>
<keyword evidence="2" id="KW-0472">Membrane</keyword>
<name>A0A1S7SGK0_AGRTU</name>
<dbReference type="AlphaFoldDB" id="A0A1S7SGK0"/>
<dbReference type="EMBL" id="FBWC01000045">
    <property type="protein sequence ID" value="CUX69006.1"/>
    <property type="molecule type" value="Genomic_DNA"/>
</dbReference>
<evidence type="ECO:0000256" key="2">
    <source>
        <dbReference type="SAM" id="Phobius"/>
    </source>
</evidence>
<dbReference type="RefSeq" id="WP_080868334.1">
    <property type="nucleotide sequence ID" value="NZ_LT009734.1"/>
</dbReference>
<feature type="region of interest" description="Disordered" evidence="1">
    <location>
        <begin position="64"/>
        <end position="139"/>
    </location>
</feature>
<dbReference type="Proteomes" id="UP000191897">
    <property type="component" value="Unassembled WGS sequence"/>
</dbReference>
<keyword evidence="2" id="KW-0812">Transmembrane</keyword>
<keyword evidence="2" id="KW-1133">Transmembrane helix</keyword>
<evidence type="ECO:0000313" key="3">
    <source>
        <dbReference type="EMBL" id="CUX69006.1"/>
    </source>
</evidence>
<reference evidence="3 4" key="1">
    <citation type="submission" date="2016-01" db="EMBL/GenBank/DDBJ databases">
        <authorList>
            <person name="Oliw E.H."/>
        </authorList>
    </citation>
    <scope>NUCLEOTIDE SEQUENCE [LARGE SCALE GENOMIC DNA]</scope>
    <source>
        <strain evidence="3 4">Kerr 14</strain>
    </source>
</reference>
<sequence>MRQVGFLCADANKVIDCGMIHRRNNSSSMLAALAAAIAVLLYSFVALGSHDPGLHIASNVVAAGDHSHADGGHSHADVEPEAEATDAPDHHHADHTHEKAGLLGSTGSSLRSLTAVSYSDRSRSLSSGPPYGIDGPPRS</sequence>
<accession>A0A1S7SGK0</accession>
<evidence type="ECO:0000256" key="1">
    <source>
        <dbReference type="SAM" id="MobiDB-lite"/>
    </source>
</evidence>
<feature type="compositionally biased region" description="Basic and acidic residues" evidence="1">
    <location>
        <begin position="87"/>
        <end position="100"/>
    </location>
</feature>
<evidence type="ECO:0000313" key="4">
    <source>
        <dbReference type="Proteomes" id="UP000191897"/>
    </source>
</evidence>
<feature type="compositionally biased region" description="Low complexity" evidence="1">
    <location>
        <begin position="101"/>
        <end position="127"/>
    </location>
</feature>
<proteinExistence type="predicted"/>
<organism evidence="3 4">
    <name type="scientific">Agrobacterium tumefaciens str. Kerr 14</name>
    <dbReference type="NCBI Taxonomy" id="1183424"/>
    <lineage>
        <taxon>Bacteria</taxon>
        <taxon>Pseudomonadati</taxon>
        <taxon>Pseudomonadota</taxon>
        <taxon>Alphaproteobacteria</taxon>
        <taxon>Hyphomicrobiales</taxon>
        <taxon>Rhizobiaceae</taxon>
        <taxon>Rhizobium/Agrobacterium group</taxon>
        <taxon>Agrobacterium</taxon>
        <taxon>Agrobacterium tumefaciens complex</taxon>
    </lineage>
</organism>
<feature type="compositionally biased region" description="Basic and acidic residues" evidence="1">
    <location>
        <begin position="65"/>
        <end position="78"/>
    </location>
</feature>
<feature type="transmembrane region" description="Helical" evidence="2">
    <location>
        <begin position="29"/>
        <end position="48"/>
    </location>
</feature>
<protein>
    <submittedName>
        <fullName evidence="3">Uncharacterized protein</fullName>
    </submittedName>
</protein>